<dbReference type="InterPro" id="IPR007325">
    <property type="entry name" value="KFase/CYL"/>
</dbReference>
<keyword evidence="1" id="KW-0378">Hydrolase</keyword>
<dbReference type="EMBL" id="JAZHYN010000003">
    <property type="protein sequence ID" value="MEF3365258.1"/>
    <property type="molecule type" value="Genomic_DNA"/>
</dbReference>
<keyword evidence="2" id="KW-1185">Reference proteome</keyword>
<gene>
    <name evidence="1" type="ORF">V3H18_01790</name>
</gene>
<dbReference type="PANTHER" id="PTHR31118:SF12">
    <property type="entry name" value="CYCLASE-LIKE PROTEIN 2"/>
    <property type="match status" value="1"/>
</dbReference>
<accession>A0ABU7XFB4</accession>
<dbReference type="SUPFAM" id="SSF102198">
    <property type="entry name" value="Putative cyclase"/>
    <property type="match status" value="1"/>
</dbReference>
<evidence type="ECO:0000313" key="1">
    <source>
        <dbReference type="EMBL" id="MEF3365258.1"/>
    </source>
</evidence>
<name>A0ABU7XFB4_9HYPH</name>
<dbReference type="Proteomes" id="UP001350748">
    <property type="component" value="Unassembled WGS sequence"/>
</dbReference>
<dbReference type="GO" id="GO:0016787">
    <property type="term" value="F:hydrolase activity"/>
    <property type="evidence" value="ECO:0007669"/>
    <property type="project" value="UniProtKB-KW"/>
</dbReference>
<dbReference type="RefSeq" id="WP_332080163.1">
    <property type="nucleotide sequence ID" value="NZ_JAZHYN010000003.1"/>
</dbReference>
<comment type="caution">
    <text evidence="1">The sequence shown here is derived from an EMBL/GenBank/DDBJ whole genome shotgun (WGS) entry which is preliminary data.</text>
</comment>
<dbReference type="Pfam" id="PF04199">
    <property type="entry name" value="Cyclase"/>
    <property type="match status" value="1"/>
</dbReference>
<dbReference type="PANTHER" id="PTHR31118">
    <property type="entry name" value="CYCLASE-LIKE PROTEIN 2"/>
    <property type="match status" value="1"/>
</dbReference>
<reference evidence="1 2" key="1">
    <citation type="submission" date="2024-02" db="EMBL/GenBank/DDBJ databases">
        <authorList>
            <person name="Grouzdev D."/>
        </authorList>
    </citation>
    <scope>NUCLEOTIDE SEQUENCE [LARGE SCALE GENOMIC DNA]</scope>
    <source>
        <strain evidence="1 2">9N</strain>
    </source>
</reference>
<protein>
    <submittedName>
        <fullName evidence="1">Cyclase family protein</fullName>
        <ecNumber evidence="1">3.5.-.-</ecNumber>
    </submittedName>
</protein>
<proteinExistence type="predicted"/>
<evidence type="ECO:0000313" key="2">
    <source>
        <dbReference type="Proteomes" id="UP001350748"/>
    </source>
</evidence>
<sequence>MSIAFCAAPLEAALAQSLDLATAKIVDLTHPLDANTIFWPTSDSGFELKQLHKGPTKRGFFYYANDFCAPEHGGTHLDAPMHFGEGRWTNSDIPPERFVGPAVVIDVAAKASADPDYVLTVADIAAWEAAHGRIPERAIVLLRTGWSSRWPDKKAYLGDDTPGDATHLHFPSFGADAAAWLAKERRPNLIGVDTASVDYGPSQDFFVHRILAGANIGGLENLMNLDQLPETGATVVALPMKIANGSGGPARIIAFVPQK</sequence>
<dbReference type="EC" id="3.5.-.-" evidence="1"/>
<organism evidence="1 2">
    <name type="scientific">Methylocystis borbori</name>
    <dbReference type="NCBI Taxonomy" id="3118750"/>
    <lineage>
        <taxon>Bacteria</taxon>
        <taxon>Pseudomonadati</taxon>
        <taxon>Pseudomonadota</taxon>
        <taxon>Alphaproteobacteria</taxon>
        <taxon>Hyphomicrobiales</taxon>
        <taxon>Methylocystaceae</taxon>
        <taxon>Methylocystis</taxon>
    </lineage>
</organism>
<dbReference type="Gene3D" id="3.50.30.50">
    <property type="entry name" value="Putative cyclase"/>
    <property type="match status" value="1"/>
</dbReference>
<dbReference type="InterPro" id="IPR037175">
    <property type="entry name" value="KFase_sf"/>
</dbReference>